<feature type="transmembrane region" description="Helical" evidence="10">
    <location>
        <begin position="329"/>
        <end position="353"/>
    </location>
</feature>
<dbReference type="PRINTS" id="PR00237">
    <property type="entry name" value="GPCRRHODOPSN"/>
</dbReference>
<dbReference type="EMBL" id="LUCM01000822">
    <property type="protein sequence ID" value="KAA0199951.1"/>
    <property type="molecule type" value="Genomic_DNA"/>
</dbReference>
<dbReference type="Proteomes" id="UP000728185">
    <property type="component" value="Unassembled WGS sequence"/>
</dbReference>
<evidence type="ECO:0000256" key="6">
    <source>
        <dbReference type="ARBA" id="ARBA00023040"/>
    </source>
</evidence>
<comment type="caution">
    <text evidence="12">The sequence shown here is derived from an EMBL/GenBank/DDBJ whole genome shotgun (WGS) entry which is preliminary data.</text>
</comment>
<protein>
    <submittedName>
        <fullName evidence="12">Neuropeptide Y receptor</fullName>
    </submittedName>
</protein>
<evidence type="ECO:0000256" key="10">
    <source>
        <dbReference type="SAM" id="Phobius"/>
    </source>
</evidence>
<keyword evidence="7 10" id="KW-0472">Membrane</keyword>
<organism evidence="12 13">
    <name type="scientific">Fasciolopsis buskii</name>
    <dbReference type="NCBI Taxonomy" id="27845"/>
    <lineage>
        <taxon>Eukaryota</taxon>
        <taxon>Metazoa</taxon>
        <taxon>Spiralia</taxon>
        <taxon>Lophotrochozoa</taxon>
        <taxon>Platyhelminthes</taxon>
        <taxon>Trematoda</taxon>
        <taxon>Digenea</taxon>
        <taxon>Plagiorchiida</taxon>
        <taxon>Echinostomata</taxon>
        <taxon>Echinostomatoidea</taxon>
        <taxon>Fasciolidae</taxon>
        <taxon>Fasciolopsis</taxon>
    </lineage>
</organism>
<keyword evidence="5 10" id="KW-1133">Transmembrane helix</keyword>
<evidence type="ECO:0000256" key="8">
    <source>
        <dbReference type="ARBA" id="ARBA00023170"/>
    </source>
</evidence>
<dbReference type="PANTHER" id="PTHR24238">
    <property type="entry name" value="G-PROTEIN COUPLED RECEPTOR"/>
    <property type="match status" value="1"/>
</dbReference>
<dbReference type="PRINTS" id="PR01012">
    <property type="entry name" value="NRPEPTIDEYR"/>
</dbReference>
<evidence type="ECO:0000256" key="3">
    <source>
        <dbReference type="ARBA" id="ARBA00022475"/>
    </source>
</evidence>
<feature type="domain" description="G-protein coupled receptors family 1 profile" evidence="11">
    <location>
        <begin position="152"/>
        <end position="440"/>
    </location>
</feature>
<keyword evidence="4 10" id="KW-0812">Transmembrane</keyword>
<keyword evidence="3" id="KW-1003">Cell membrane</keyword>
<feature type="transmembrane region" description="Helical" evidence="10">
    <location>
        <begin position="256"/>
        <end position="275"/>
    </location>
</feature>
<feature type="transmembrane region" description="Helical" evidence="10">
    <location>
        <begin position="186"/>
        <end position="206"/>
    </location>
</feature>
<evidence type="ECO:0000256" key="7">
    <source>
        <dbReference type="ARBA" id="ARBA00023136"/>
    </source>
</evidence>
<dbReference type="PROSITE" id="PS50262">
    <property type="entry name" value="G_PROTEIN_RECEP_F1_2"/>
    <property type="match status" value="1"/>
</dbReference>
<reference evidence="12" key="1">
    <citation type="submission" date="2019-05" db="EMBL/GenBank/DDBJ databases">
        <title>Annotation for the trematode Fasciolopsis buski.</title>
        <authorList>
            <person name="Choi Y.-J."/>
        </authorList>
    </citation>
    <scope>NUCLEOTIDE SEQUENCE</scope>
    <source>
        <strain evidence="12">HT</strain>
        <tissue evidence="12">Whole worm</tissue>
    </source>
</reference>
<dbReference type="Pfam" id="PF00001">
    <property type="entry name" value="7tm_1"/>
    <property type="match status" value="1"/>
</dbReference>
<proteinExistence type="inferred from homology"/>
<evidence type="ECO:0000256" key="1">
    <source>
        <dbReference type="ARBA" id="ARBA00004651"/>
    </source>
</evidence>
<name>A0A8E0VLB6_9TREM</name>
<dbReference type="SUPFAM" id="SSF81321">
    <property type="entry name" value="Family A G protein-coupled receptor-like"/>
    <property type="match status" value="1"/>
</dbReference>
<dbReference type="InterPro" id="IPR000611">
    <property type="entry name" value="NPY_rcpt"/>
</dbReference>
<evidence type="ECO:0000256" key="4">
    <source>
        <dbReference type="ARBA" id="ARBA00022692"/>
    </source>
</evidence>
<evidence type="ECO:0000259" key="11">
    <source>
        <dbReference type="PROSITE" id="PS50262"/>
    </source>
</evidence>
<dbReference type="AlphaFoldDB" id="A0A8E0VLB6"/>
<evidence type="ECO:0000313" key="13">
    <source>
        <dbReference type="Proteomes" id="UP000728185"/>
    </source>
</evidence>
<keyword evidence="13" id="KW-1185">Reference proteome</keyword>
<evidence type="ECO:0000256" key="5">
    <source>
        <dbReference type="ARBA" id="ARBA00022989"/>
    </source>
</evidence>
<keyword evidence="8 12" id="KW-0675">Receptor</keyword>
<keyword evidence="6" id="KW-0297">G-protein coupled receptor</keyword>
<dbReference type="InterPro" id="IPR000276">
    <property type="entry name" value="GPCR_Rhodpsn"/>
</dbReference>
<comment type="similarity">
    <text evidence="2">Belongs to the G-protein coupled receptor 1 family.</text>
</comment>
<evidence type="ECO:0000256" key="2">
    <source>
        <dbReference type="ARBA" id="ARBA00010663"/>
    </source>
</evidence>
<evidence type="ECO:0000313" key="12">
    <source>
        <dbReference type="EMBL" id="KAA0199951.1"/>
    </source>
</evidence>
<comment type="subcellular location">
    <subcellularLocation>
        <location evidence="1">Cell membrane</location>
        <topology evidence="1">Multi-pass membrane protein</topology>
    </subcellularLocation>
</comment>
<gene>
    <name evidence="12" type="ORF">FBUS_00145</name>
</gene>
<dbReference type="GO" id="GO:0004983">
    <property type="term" value="F:neuropeptide Y receptor activity"/>
    <property type="evidence" value="ECO:0007669"/>
    <property type="project" value="InterPro"/>
</dbReference>
<dbReference type="PANTHER" id="PTHR24238:SF57">
    <property type="entry name" value="G-PROTEIN COUPLED RECEPTOR 83"/>
    <property type="match status" value="1"/>
</dbReference>
<feature type="transmembrane region" description="Helical" evidence="10">
    <location>
        <begin position="218"/>
        <end position="244"/>
    </location>
</feature>
<dbReference type="OrthoDB" id="10053194at2759"/>
<sequence>MSVTNDTVSITLDSVTDYAQAFTTWEVIMLAVVNFILVIVAVVGNLIVCVLLRFRYMRIFRCIKHWCSHRQSHPRFHMYRESSPHELWAEEYPSSQHECSCGKTYSPARPTLLGNRYVVFTTARKLPVTIAGNVDDDNGLNVAVTNRHLVHTHQTRIRAFRRYPRIAQHNSSITSLFLFNLSLADFLMALLIIPIHVIVEVIYLSWPLGYTMCKLTSYLQGISVFVSALTHVVISWDRVVLIYFPLRPRITQRNAIALIGTVWILACIIPFPMLVVNQLQEENHSTQCVEDWTVLFPSLIVNRTTTPPQFLFHLVFWEGTSVVVDVSSAYTVLLMILQYFLPLGVICGTYAAIAVRIKRLQTPGERDQMRDLNLSRARHKMVKMLTTVAILYGMSQLPRHIVYLHGSLYRSFWQTSWSVRLWTTVSFIRDSSTCYNPFIYAWVNKNYRKEVKRLLRPLCVPCRFLCRRFTKRYRNRSQRCDGNATRDLPVTRNGTHPESQLCPIYYSEPFDDLRLVNSVPSIGSRAPMIPNYYSISLPIQTQSSVSTTRIVQHVCVTPRAL</sequence>
<evidence type="ECO:0000256" key="9">
    <source>
        <dbReference type="ARBA" id="ARBA00023224"/>
    </source>
</evidence>
<feature type="transmembrane region" description="Helical" evidence="10">
    <location>
        <begin position="27"/>
        <end position="54"/>
    </location>
</feature>
<accession>A0A8E0VLB6</accession>
<dbReference type="GO" id="GO:0005886">
    <property type="term" value="C:plasma membrane"/>
    <property type="evidence" value="ECO:0007669"/>
    <property type="project" value="UniProtKB-SubCell"/>
</dbReference>
<keyword evidence="9" id="KW-0807">Transducer</keyword>
<dbReference type="Gene3D" id="1.20.1070.10">
    <property type="entry name" value="Rhodopsin 7-helix transmembrane proteins"/>
    <property type="match status" value="1"/>
</dbReference>
<dbReference type="InterPro" id="IPR017452">
    <property type="entry name" value="GPCR_Rhodpsn_7TM"/>
</dbReference>